<name>A0ABR2ZJJ8_9AGAR</name>
<keyword evidence="10" id="KW-1185">Reference proteome</keyword>
<reference evidence="9 10" key="1">
    <citation type="submission" date="2024-05" db="EMBL/GenBank/DDBJ databases">
        <title>A draft genome resource for the thread blight pathogen Marasmius tenuissimus strain MS-2.</title>
        <authorList>
            <person name="Yulfo-Soto G.E."/>
            <person name="Baruah I.K."/>
            <person name="Amoako-Attah I."/>
            <person name="Bukari Y."/>
            <person name="Meinhardt L.W."/>
            <person name="Bailey B.A."/>
            <person name="Cohen S.P."/>
        </authorList>
    </citation>
    <scope>NUCLEOTIDE SEQUENCE [LARGE SCALE GENOMIC DNA]</scope>
    <source>
        <strain evidence="9 10">MS-2</strain>
    </source>
</reference>
<evidence type="ECO:0000259" key="8">
    <source>
        <dbReference type="Pfam" id="PF07992"/>
    </source>
</evidence>
<comment type="caution">
    <text evidence="9">The sequence shown here is derived from an EMBL/GenBank/DDBJ whole genome shotgun (WGS) entry which is preliminary data.</text>
</comment>
<accession>A0ABR2ZJJ8</accession>
<dbReference type="InterPro" id="IPR036188">
    <property type="entry name" value="FAD/NAD-bd_sf"/>
</dbReference>
<dbReference type="PANTHER" id="PTHR43098:SF3">
    <property type="entry name" value="L-ORNITHINE N(5)-MONOOXYGENASE-RELATED"/>
    <property type="match status" value="1"/>
</dbReference>
<dbReference type="Pfam" id="PF07992">
    <property type="entry name" value="Pyr_redox_2"/>
    <property type="match status" value="1"/>
</dbReference>
<evidence type="ECO:0000256" key="3">
    <source>
        <dbReference type="ARBA" id="ARBA00022630"/>
    </source>
</evidence>
<evidence type="ECO:0000256" key="1">
    <source>
        <dbReference type="ARBA" id="ARBA00001974"/>
    </source>
</evidence>
<proteinExistence type="inferred from homology"/>
<dbReference type="InterPro" id="IPR050775">
    <property type="entry name" value="FAD-binding_Monooxygenases"/>
</dbReference>
<dbReference type="PANTHER" id="PTHR43098">
    <property type="entry name" value="L-ORNITHINE N(5)-MONOOXYGENASE-RELATED"/>
    <property type="match status" value="1"/>
</dbReference>
<organism evidence="9 10">
    <name type="scientific">Marasmius tenuissimus</name>
    <dbReference type="NCBI Taxonomy" id="585030"/>
    <lineage>
        <taxon>Eukaryota</taxon>
        <taxon>Fungi</taxon>
        <taxon>Dikarya</taxon>
        <taxon>Basidiomycota</taxon>
        <taxon>Agaricomycotina</taxon>
        <taxon>Agaricomycetes</taxon>
        <taxon>Agaricomycetidae</taxon>
        <taxon>Agaricales</taxon>
        <taxon>Marasmiineae</taxon>
        <taxon>Marasmiaceae</taxon>
        <taxon>Marasmius</taxon>
    </lineage>
</organism>
<evidence type="ECO:0000313" key="10">
    <source>
        <dbReference type="Proteomes" id="UP001437256"/>
    </source>
</evidence>
<dbReference type="InterPro" id="IPR023753">
    <property type="entry name" value="FAD/NAD-binding_dom"/>
</dbReference>
<evidence type="ECO:0000256" key="7">
    <source>
        <dbReference type="ARBA" id="ARBA00023033"/>
    </source>
</evidence>
<gene>
    <name evidence="9" type="ORF">AAF712_011335</name>
</gene>
<dbReference type="EMBL" id="JBBXMP010000122">
    <property type="protein sequence ID" value="KAL0061817.1"/>
    <property type="molecule type" value="Genomic_DNA"/>
</dbReference>
<protein>
    <recommendedName>
        <fullName evidence="8">FAD/NAD(P)-binding domain-containing protein</fullName>
    </recommendedName>
</protein>
<dbReference type="SUPFAM" id="SSF51905">
    <property type="entry name" value="FAD/NAD(P)-binding domain"/>
    <property type="match status" value="2"/>
</dbReference>
<evidence type="ECO:0000256" key="2">
    <source>
        <dbReference type="ARBA" id="ARBA00010139"/>
    </source>
</evidence>
<evidence type="ECO:0000256" key="4">
    <source>
        <dbReference type="ARBA" id="ARBA00022827"/>
    </source>
</evidence>
<comment type="similarity">
    <text evidence="2">Belongs to the FAD-binding monooxygenase family.</text>
</comment>
<evidence type="ECO:0000256" key="6">
    <source>
        <dbReference type="ARBA" id="ARBA00023002"/>
    </source>
</evidence>
<evidence type="ECO:0000313" key="9">
    <source>
        <dbReference type="EMBL" id="KAL0061817.1"/>
    </source>
</evidence>
<dbReference type="Proteomes" id="UP001437256">
    <property type="component" value="Unassembled WGS sequence"/>
</dbReference>
<keyword evidence="4" id="KW-0274">FAD</keyword>
<keyword evidence="6" id="KW-0560">Oxidoreductase</keyword>
<dbReference type="Gene3D" id="3.50.50.60">
    <property type="entry name" value="FAD/NAD(P)-binding domain"/>
    <property type="match status" value="2"/>
</dbReference>
<feature type="domain" description="FAD/NAD(P)-binding" evidence="8">
    <location>
        <begin position="13"/>
        <end position="239"/>
    </location>
</feature>
<sequence>MSTPAPSPNSNLDVLVVGAGFGGLYQLHNLRKLGYKVHLFESGTDIGGIWYWNCYPGARVDSPIPVYEYSIEDIWKDWNWSERFPGWEELRAYFKHVEEKLQLKKDITFNARVVSADWKENERRWVVKTANGLTVKPRFLVLAMGFAAKLYVPPFPHLDSYQGICHHTAAWPEDLKAADFAGKKVAVIGTGASAVQVIQEVGPLLGEKGHLTVFQRTPNFCLPMRQMKLSAEVQNRTKELYPTIYKRRFQTYGGFIYSVYPKDWNSATPEERILRLEELWAKGSLEIITSNYNDLRRNEEANDAVYAFWRDKVRSRLHDPYMQEKLAPTTPPHPFGAKRAALEETYYEVFNQPNVSLVDMNETPLERFTPKGIRTNDGVEHEFDIIVLATGFDSVTGGITQVDIRGVGGQSIKEKWERGVHTNLGMTASGFPNMFFMYGPQGPTAFANGPSCIEAQGSWIIRCLEHLRTNHLARIEATREAEVEWKEVVLDAYERMRLMKKAKSWWNGGNIPGKVVEPLSYAGGVPRYLAMCSEKEEAGYDGFVLSQGEVTSKM</sequence>
<evidence type="ECO:0000256" key="5">
    <source>
        <dbReference type="ARBA" id="ARBA00022857"/>
    </source>
</evidence>
<keyword evidence="3" id="KW-0285">Flavoprotein</keyword>
<keyword evidence="5" id="KW-0521">NADP</keyword>
<comment type="cofactor">
    <cofactor evidence="1">
        <name>FAD</name>
        <dbReference type="ChEBI" id="CHEBI:57692"/>
    </cofactor>
</comment>
<keyword evidence="7" id="KW-0503">Monooxygenase</keyword>